<keyword evidence="3" id="KW-1185">Reference proteome</keyword>
<evidence type="ECO:0000313" key="3">
    <source>
        <dbReference type="Proteomes" id="UP000035681"/>
    </source>
</evidence>
<reference evidence="4" key="1">
    <citation type="submission" date="2015-08" db="UniProtKB">
        <authorList>
            <consortium name="WormBaseParasite"/>
        </authorList>
    </citation>
    <scope>IDENTIFICATION</scope>
</reference>
<dbReference type="WBParaSite" id="TCONS_00006140.p1">
    <property type="protein sequence ID" value="TCONS_00006140.p1"/>
    <property type="gene ID" value="XLOC_004318"/>
</dbReference>
<protein>
    <submittedName>
        <fullName evidence="4">Spc7 domain-containing protein</fullName>
    </submittedName>
</protein>
<feature type="compositionally biased region" description="Polar residues" evidence="2">
    <location>
        <begin position="19"/>
        <end position="31"/>
    </location>
</feature>
<feature type="compositionally biased region" description="Polar residues" evidence="2">
    <location>
        <begin position="1"/>
        <end position="11"/>
    </location>
</feature>
<dbReference type="WBParaSite" id="SSTP_0000148400.1">
    <property type="protein sequence ID" value="SSTP_0000148400.1"/>
    <property type="gene ID" value="SSTP_0000148400"/>
</dbReference>
<proteinExistence type="predicted"/>
<name>A0A0K0DW68_STRER</name>
<feature type="coiled-coil region" evidence="1">
    <location>
        <begin position="177"/>
        <end position="301"/>
    </location>
</feature>
<accession>A0A0K0DW68</accession>
<evidence type="ECO:0000256" key="2">
    <source>
        <dbReference type="SAM" id="MobiDB-lite"/>
    </source>
</evidence>
<evidence type="ECO:0000256" key="1">
    <source>
        <dbReference type="SAM" id="Coils"/>
    </source>
</evidence>
<feature type="compositionally biased region" description="Polar residues" evidence="2">
    <location>
        <begin position="66"/>
        <end position="90"/>
    </location>
</feature>
<dbReference type="Proteomes" id="UP000035681">
    <property type="component" value="Unplaced"/>
</dbReference>
<organism evidence="4">
    <name type="scientific">Strongyloides stercoralis</name>
    <name type="common">Threadworm</name>
    <dbReference type="NCBI Taxonomy" id="6248"/>
    <lineage>
        <taxon>Eukaryota</taxon>
        <taxon>Metazoa</taxon>
        <taxon>Ecdysozoa</taxon>
        <taxon>Nematoda</taxon>
        <taxon>Chromadorea</taxon>
        <taxon>Rhabditida</taxon>
        <taxon>Tylenchina</taxon>
        <taxon>Panagrolaimomorpha</taxon>
        <taxon>Strongyloidoidea</taxon>
        <taxon>Strongyloididae</taxon>
        <taxon>Strongyloides</taxon>
    </lineage>
</organism>
<feature type="region of interest" description="Disordered" evidence="2">
    <location>
        <begin position="54"/>
        <end position="109"/>
    </location>
</feature>
<feature type="region of interest" description="Disordered" evidence="2">
    <location>
        <begin position="1"/>
        <end position="38"/>
    </location>
</feature>
<dbReference type="AlphaFoldDB" id="A0A0K0DW68"/>
<sequence length="688" mass="79040">MSVNTPLSSNDNENKRNLTPESDSGMNTSPISDGGDFIGSEIFDQNVVATSTPHRTVNDILKPPNILSNRDPQSSNDKNSSEDLLNTSSDSQKENFKSSTTNNKSNDESDYLDGVLYGDDPKALAEHFLNTNSFKRFGIVDTNDSGNEVKSTEDKYSELQQNYNLVLVESTHKTHTIRCQEKKIENLEALRSDQEKLLQEKDEIIRELEEKCREIPELKTKLQKDQLLKVQKKNEEISTKAKKEAFREYTEKIKKIEEEKNDLKRKLEIASDKIKHKDNLLEIATKKEKKLEKEISVLRMKPSTADVGSQAFLPNYEDKNLGDTTYGMRNPGEITTDLFDIGIKTPVRNVNFSGTVFTTPGIGDQTMWNKISSETKEMQLATEKLKIVVDFLRKQQIGGVDEDVKHKIIEQTTKIIDGELLKQLKKIIQPLQIFETLSKAQKHDLIIMEEKKNELMNSIEKSYGSMAIIAREYEINCYNSDGKINVTQFWNNLSLFISDLKKQVKFIAKNETKTTFNDFTPLPKNNQYPPITPKEVFTIVDGGKISPILSNPRNEILIKDDKENLLKDILEKYDKAKEDVVYYKECYKKAVNDLKNSLDNLEKKSKEYSIKEKKYENSINELKEIVEKTQSNYIKSEKKVKRAKKIIQELGRSYQNHFEIHHSDTKINSAAYDCLSVLKHVHKFTESQ</sequence>
<feature type="coiled-coil region" evidence="1">
    <location>
        <begin position="559"/>
        <end position="639"/>
    </location>
</feature>
<keyword evidence="1" id="KW-0175">Coiled coil</keyword>
<evidence type="ECO:0000313" key="4">
    <source>
        <dbReference type="WBParaSite" id="SSTP_0000148400.1"/>
    </source>
</evidence>